<sequence length="60" mass="6629">MMTTITLKLIGCHWRCAALHAHAKAMLQYDSDDAGRYSADNSPYSADIRLYSVDSPTAHS</sequence>
<gene>
    <name evidence="1" type="ORF">JOC27_001827</name>
</gene>
<organism evidence="1 2">
    <name type="scientific">Sporolactobacillus spathodeae</name>
    <dbReference type="NCBI Taxonomy" id="1465502"/>
    <lineage>
        <taxon>Bacteria</taxon>
        <taxon>Bacillati</taxon>
        <taxon>Bacillota</taxon>
        <taxon>Bacilli</taxon>
        <taxon>Bacillales</taxon>
        <taxon>Sporolactobacillaceae</taxon>
        <taxon>Sporolactobacillus</taxon>
    </lineage>
</organism>
<dbReference type="Proteomes" id="UP000823201">
    <property type="component" value="Unassembled WGS sequence"/>
</dbReference>
<comment type="caution">
    <text evidence="1">The sequence shown here is derived from an EMBL/GenBank/DDBJ whole genome shotgun (WGS) entry which is preliminary data.</text>
</comment>
<dbReference type="RefSeq" id="WP_205006936.1">
    <property type="nucleotide sequence ID" value="NZ_JAFBEV010000015.1"/>
</dbReference>
<protein>
    <submittedName>
        <fullName evidence="1">Uncharacterized protein</fullName>
    </submittedName>
</protein>
<keyword evidence="2" id="KW-1185">Reference proteome</keyword>
<evidence type="ECO:0000313" key="1">
    <source>
        <dbReference type="EMBL" id="MBM7658374.1"/>
    </source>
</evidence>
<evidence type="ECO:0000313" key="2">
    <source>
        <dbReference type="Proteomes" id="UP000823201"/>
    </source>
</evidence>
<proteinExistence type="predicted"/>
<reference evidence="1 2" key="1">
    <citation type="submission" date="2021-01" db="EMBL/GenBank/DDBJ databases">
        <title>Genomic Encyclopedia of Type Strains, Phase IV (KMG-IV): sequencing the most valuable type-strain genomes for metagenomic binning, comparative biology and taxonomic classification.</title>
        <authorList>
            <person name="Goeker M."/>
        </authorList>
    </citation>
    <scope>NUCLEOTIDE SEQUENCE [LARGE SCALE GENOMIC DNA]</scope>
    <source>
        <strain evidence="1 2">DSM 100968</strain>
    </source>
</reference>
<name>A0ABS2QB45_9BACL</name>
<accession>A0ABS2QB45</accession>
<dbReference type="EMBL" id="JAFBEV010000015">
    <property type="protein sequence ID" value="MBM7658374.1"/>
    <property type="molecule type" value="Genomic_DNA"/>
</dbReference>